<evidence type="ECO:0000256" key="1">
    <source>
        <dbReference type="ARBA" id="ARBA00023002"/>
    </source>
</evidence>
<sequence>MGSCSLLTQVPLQVSSHFCFHPLVPGKNSHRPVPASCGISSSQICFLRSPALLSPLILQPTRSGTGLPTVMGASAAAASPDLQERVQEAETTIQQSSKFHDSESSPTVVIFTIPQGSFGADFEADYQSQSATWPSDLANTADFHEFETFVTSAHALVRRWLAPELVSRLERFLYDPLEPPALVIRGLPVDSCVPPTGKGCLSRKAGNYISETMLVGISRIIGQPFRVEYPGVNPPGMDLLIRDIYTTPEDVKQVGTQGSFEFLDFHVDYFYAVPEHFPQVLGFMGVRGDPSKVGRTLLCDFQKLYAKLDPSLIKTLREHKLTWTIGPTTFSKHVIQGTETMPIFNLFEERIVGPDGIDKTVSGSLEAITAYKQLKKIAKEIGCESEGVWLDAGDALFLNQRKTAHGRSSYTAKLDGNDRWVQRVFINSGSFWEVQGLIQYPCRRFPFTSTQRGKEA</sequence>
<keyword evidence="1" id="KW-0560">Oxidoreductase</keyword>
<name>A0ABP1C120_9BRYO</name>
<dbReference type="EMBL" id="OZ023710">
    <property type="protein sequence ID" value="CAK9882506.1"/>
    <property type="molecule type" value="Genomic_DNA"/>
</dbReference>
<evidence type="ECO:0000313" key="2">
    <source>
        <dbReference type="EMBL" id="CAK9882506.1"/>
    </source>
</evidence>
<gene>
    <name evidence="2" type="ORF">CSSPJE1EN2_LOCUS23757</name>
</gene>
<evidence type="ECO:0000313" key="3">
    <source>
        <dbReference type="Proteomes" id="UP001497522"/>
    </source>
</evidence>
<protein>
    <recommendedName>
        <fullName evidence="4">TauD/TfdA-like domain-containing protein</fullName>
    </recommendedName>
</protein>
<evidence type="ECO:0008006" key="4">
    <source>
        <dbReference type="Google" id="ProtNLM"/>
    </source>
</evidence>
<keyword evidence="3" id="KW-1185">Reference proteome</keyword>
<accession>A0ABP1C120</accession>
<dbReference type="PANTHER" id="PTHR10696">
    <property type="entry name" value="GAMMA-BUTYROBETAINE HYDROXYLASE-RELATED"/>
    <property type="match status" value="1"/>
</dbReference>
<organism evidence="2 3">
    <name type="scientific">Sphagnum jensenii</name>
    <dbReference type="NCBI Taxonomy" id="128206"/>
    <lineage>
        <taxon>Eukaryota</taxon>
        <taxon>Viridiplantae</taxon>
        <taxon>Streptophyta</taxon>
        <taxon>Embryophyta</taxon>
        <taxon>Bryophyta</taxon>
        <taxon>Sphagnophytina</taxon>
        <taxon>Sphagnopsida</taxon>
        <taxon>Sphagnales</taxon>
        <taxon>Sphagnaceae</taxon>
        <taxon>Sphagnum</taxon>
    </lineage>
</organism>
<proteinExistence type="predicted"/>
<dbReference type="SUPFAM" id="SSF51197">
    <property type="entry name" value="Clavaminate synthase-like"/>
    <property type="match status" value="1"/>
</dbReference>
<dbReference type="InterPro" id="IPR042098">
    <property type="entry name" value="TauD-like_sf"/>
</dbReference>
<dbReference type="InterPro" id="IPR050411">
    <property type="entry name" value="AlphaKG_dependent_hydroxylases"/>
</dbReference>
<dbReference type="Proteomes" id="UP001497522">
    <property type="component" value="Chromosome 9"/>
</dbReference>
<dbReference type="Gene3D" id="3.60.130.10">
    <property type="entry name" value="Clavaminate synthase-like"/>
    <property type="match status" value="1"/>
</dbReference>
<dbReference type="PANTHER" id="PTHR10696:SF56">
    <property type="entry name" value="TAUD_TFDA-LIKE DOMAIN-CONTAINING PROTEIN"/>
    <property type="match status" value="1"/>
</dbReference>
<reference evidence="2" key="1">
    <citation type="submission" date="2024-03" db="EMBL/GenBank/DDBJ databases">
        <authorList>
            <consortium name="ELIXIR-Norway"/>
            <consortium name="Elixir Norway"/>
        </authorList>
    </citation>
    <scope>NUCLEOTIDE SEQUENCE</scope>
</reference>